<feature type="domain" description="Superoxide dismutase copper/zinc binding" evidence="1">
    <location>
        <begin position="23"/>
        <end position="120"/>
    </location>
</feature>
<dbReference type="InterPro" id="IPR024134">
    <property type="entry name" value="SOD_Cu/Zn_/chaperone"/>
</dbReference>
<dbReference type="GeneTree" id="ENSGT00940000155551"/>
<evidence type="ECO:0000313" key="2">
    <source>
        <dbReference type="Ensembl" id="ENSAPLP00000016915.1"/>
    </source>
</evidence>
<name>A0A493STU6_ANAPP</name>
<proteinExistence type="predicted"/>
<dbReference type="PROSITE" id="PS00087">
    <property type="entry name" value="SOD_CU_ZN_1"/>
    <property type="match status" value="1"/>
</dbReference>
<keyword evidence="3" id="KW-1185">Reference proteome</keyword>
<organism evidence="2 3">
    <name type="scientific">Anas platyrhynchos platyrhynchos</name>
    <name type="common">Northern mallard</name>
    <dbReference type="NCBI Taxonomy" id="8840"/>
    <lineage>
        <taxon>Eukaryota</taxon>
        <taxon>Metazoa</taxon>
        <taxon>Chordata</taxon>
        <taxon>Craniata</taxon>
        <taxon>Vertebrata</taxon>
        <taxon>Euteleostomi</taxon>
        <taxon>Archelosauria</taxon>
        <taxon>Archosauria</taxon>
        <taxon>Dinosauria</taxon>
        <taxon>Saurischia</taxon>
        <taxon>Theropoda</taxon>
        <taxon>Coelurosauria</taxon>
        <taxon>Aves</taxon>
        <taxon>Neognathae</taxon>
        <taxon>Galloanserae</taxon>
        <taxon>Anseriformes</taxon>
        <taxon>Anatidae</taxon>
        <taxon>Anatinae</taxon>
        <taxon>Anas</taxon>
    </lineage>
</organism>
<dbReference type="InterPro" id="IPR018152">
    <property type="entry name" value="SOD_Cu/Zn_BS"/>
</dbReference>
<dbReference type="Pfam" id="PF00080">
    <property type="entry name" value="Sod_Cu"/>
    <property type="match status" value="1"/>
</dbReference>
<dbReference type="AlphaFoldDB" id="A0A493STU6"/>
<dbReference type="GO" id="GO:0006801">
    <property type="term" value="P:superoxide metabolic process"/>
    <property type="evidence" value="ECO:0007669"/>
    <property type="project" value="InterPro"/>
</dbReference>
<reference evidence="2" key="3">
    <citation type="submission" date="2025-09" db="UniProtKB">
        <authorList>
            <consortium name="Ensembl"/>
        </authorList>
    </citation>
    <scope>IDENTIFICATION</scope>
</reference>
<dbReference type="InterPro" id="IPR001424">
    <property type="entry name" value="SOD_Cu_Zn_dom"/>
</dbReference>
<dbReference type="CDD" id="cd00305">
    <property type="entry name" value="Cu-Zn_Superoxide_Dismutase"/>
    <property type="match status" value="1"/>
</dbReference>
<dbReference type="Proteomes" id="UP000016666">
    <property type="component" value="Unassembled WGS sequence"/>
</dbReference>
<dbReference type="GO" id="GO:0005507">
    <property type="term" value="F:copper ion binding"/>
    <property type="evidence" value="ECO:0007669"/>
    <property type="project" value="InterPro"/>
</dbReference>
<evidence type="ECO:0000313" key="3">
    <source>
        <dbReference type="Proteomes" id="UP000016666"/>
    </source>
</evidence>
<reference evidence="2" key="2">
    <citation type="submission" date="2025-08" db="UniProtKB">
        <authorList>
            <consortium name="Ensembl"/>
        </authorList>
    </citation>
    <scope>IDENTIFICATION</scope>
</reference>
<dbReference type="PRINTS" id="PR00068">
    <property type="entry name" value="CUZNDISMTASE"/>
</dbReference>
<accession>A0A493STU6</accession>
<dbReference type="InterPro" id="IPR036423">
    <property type="entry name" value="SOD-like_Cu/Zn_dom_sf"/>
</dbReference>
<dbReference type="SUPFAM" id="SSF49329">
    <property type="entry name" value="Cu,Zn superoxide dismutase-like"/>
    <property type="match status" value="1"/>
</dbReference>
<dbReference type="Gene3D" id="2.60.40.200">
    <property type="entry name" value="Superoxide dismutase, copper/zinc binding domain"/>
    <property type="match status" value="1"/>
</dbReference>
<dbReference type="OMA" id="NSAWPLE"/>
<dbReference type="PANTHER" id="PTHR10003">
    <property type="entry name" value="SUPEROXIDE DISMUTASE CU-ZN -RELATED"/>
    <property type="match status" value="1"/>
</dbReference>
<protein>
    <submittedName>
        <fullName evidence="2">Superoxide dismutase 1</fullName>
    </submittedName>
</protein>
<gene>
    <name evidence="2" type="primary">SOD1</name>
</gene>
<dbReference type="Ensembl" id="ENSAPLT00000026063.1">
    <property type="protein sequence ID" value="ENSAPLP00000016915.1"/>
    <property type="gene ID" value="ENSAPLG00000029333.1"/>
</dbReference>
<reference evidence="3" key="1">
    <citation type="submission" date="2017-10" db="EMBL/GenBank/DDBJ databases">
        <title>A new Pekin duck reference genome.</title>
        <authorList>
            <person name="Hou Z.-C."/>
            <person name="Zhou Z.-K."/>
            <person name="Zhu F."/>
            <person name="Hou S.-S."/>
        </authorList>
    </citation>
    <scope>NUCLEOTIDE SEQUENCE [LARGE SCALE GENOMIC DNA]</scope>
</reference>
<evidence type="ECO:0000259" key="1">
    <source>
        <dbReference type="Pfam" id="PF00080"/>
    </source>
</evidence>
<sequence>MINPLPSSAGVFGSRLDVAVGSQQSGNGPVKVTGRISGLSDGDHGFHVHEFGDNTNGCTSAGAHFNPEGKKHGGPKDAERHVGDLGNVTAKGGVADVEIEDSVISLTGPHCIIGRTMVVSVLLLKSSRAALPVSGDFVMLEAGSWCAV</sequence>